<dbReference type="EMBL" id="PYJM01000002">
    <property type="protein sequence ID" value="PUA45152.1"/>
    <property type="molecule type" value="Genomic_DNA"/>
</dbReference>
<comment type="caution">
    <text evidence="2">The sequence shown here is derived from an EMBL/GenBank/DDBJ whole genome shotgun (WGS) entry which is preliminary data.</text>
</comment>
<organism evidence="2 3">
    <name type="scientific">Pseudomonas protegens</name>
    <dbReference type="NCBI Taxonomy" id="380021"/>
    <lineage>
        <taxon>Bacteria</taxon>
        <taxon>Pseudomonadati</taxon>
        <taxon>Pseudomonadota</taxon>
        <taxon>Gammaproteobacteria</taxon>
        <taxon>Pseudomonadales</taxon>
        <taxon>Pseudomonadaceae</taxon>
        <taxon>Pseudomonas</taxon>
    </lineage>
</organism>
<evidence type="ECO:0000313" key="2">
    <source>
        <dbReference type="EMBL" id="PUA45152.1"/>
    </source>
</evidence>
<dbReference type="Proteomes" id="UP000244178">
    <property type="component" value="Unassembled WGS sequence"/>
</dbReference>
<evidence type="ECO:0000259" key="1">
    <source>
        <dbReference type="Pfam" id="PF13471"/>
    </source>
</evidence>
<dbReference type="AlphaFoldDB" id="A0A2T6GLX6"/>
<evidence type="ECO:0000313" key="3">
    <source>
        <dbReference type="Proteomes" id="UP000244178"/>
    </source>
</evidence>
<feature type="domain" description="Microcin J25-processing protein McjB C-terminal" evidence="1">
    <location>
        <begin position="24"/>
        <end position="115"/>
    </location>
</feature>
<proteinExistence type="predicted"/>
<name>A0A2T6GLX6_9PSED</name>
<reference evidence="2 3" key="1">
    <citation type="submission" date="2018-03" db="EMBL/GenBank/DDBJ databases">
        <title>Draft genome sequence of the plant growth promoting rhizobacterium Pseudomonas protegens strain BNJ-SS-45 isolated from wheat (Triticum aestivum) rhizosphere.</title>
        <authorList>
            <person name="Bajpai A."/>
            <person name="Shende K."/>
            <person name="Meena N."/>
            <person name="Upadhyayula S.R."/>
            <person name="Suravajhala P."/>
            <person name="Medicherla K.M."/>
            <person name="Johri B.N."/>
        </authorList>
    </citation>
    <scope>NUCLEOTIDE SEQUENCE [LARGE SCALE GENOMIC DNA]</scope>
    <source>
        <strain evidence="2 3">BNJ-SS-45</strain>
    </source>
</reference>
<dbReference type="InterPro" id="IPR032708">
    <property type="entry name" value="McjB_C"/>
</dbReference>
<dbReference type="InterPro" id="IPR053521">
    <property type="entry name" value="McjB-like"/>
</dbReference>
<dbReference type="RefSeq" id="WP_082729164.1">
    <property type="nucleotide sequence ID" value="NZ_PYJM01000002.1"/>
</dbReference>
<accession>A0A2T6GLX6</accession>
<dbReference type="NCBIfam" id="NF033537">
    <property type="entry name" value="lasso_biosyn_B2"/>
    <property type="match status" value="1"/>
</dbReference>
<sequence length="137" mass="14869">MISAHRLRVIEAALFFSLTPIFCRLFSWRLLLSLSGARIEPASSDLNPALSPMARAVGDAVAVAARRLPWKPLCLRQALVAACMLRLRGKRSVLCLGVRRDGESIGAHAWLVLPGQDGGIVCGAENIGNVRALRRQD</sequence>
<dbReference type="Pfam" id="PF13471">
    <property type="entry name" value="Transglut_core3"/>
    <property type="match status" value="1"/>
</dbReference>
<gene>
    <name evidence="2" type="ORF">C5U62_06540</name>
</gene>
<protein>
    <submittedName>
        <fullName evidence="2">Lasso peptide biosynthesis B2 protein</fullName>
    </submittedName>
</protein>